<organism evidence="2 3">
    <name type="scientific">Sporolactobacillus laevolacticus DSM 442</name>
    <dbReference type="NCBI Taxonomy" id="1395513"/>
    <lineage>
        <taxon>Bacteria</taxon>
        <taxon>Bacillati</taxon>
        <taxon>Bacillota</taxon>
        <taxon>Bacilli</taxon>
        <taxon>Bacillales</taxon>
        <taxon>Sporolactobacillaceae</taxon>
        <taxon>Sporolactobacillus</taxon>
    </lineage>
</organism>
<feature type="compositionally biased region" description="Low complexity" evidence="1">
    <location>
        <begin position="72"/>
        <end position="90"/>
    </location>
</feature>
<dbReference type="PATRIC" id="fig|1395513.3.peg.1463"/>
<evidence type="ECO:0000313" key="3">
    <source>
        <dbReference type="Proteomes" id="UP000018296"/>
    </source>
</evidence>
<proteinExistence type="predicted"/>
<dbReference type="AlphaFoldDB" id="V6IYE2"/>
<dbReference type="EMBL" id="AWTC01000005">
    <property type="protein sequence ID" value="EST12493.1"/>
    <property type="molecule type" value="Genomic_DNA"/>
</dbReference>
<accession>V6IYE2</accession>
<feature type="region of interest" description="Disordered" evidence="1">
    <location>
        <begin position="59"/>
        <end position="90"/>
    </location>
</feature>
<gene>
    <name evidence="2" type="ORF">P343_07210</name>
</gene>
<evidence type="ECO:0000256" key="1">
    <source>
        <dbReference type="SAM" id="MobiDB-lite"/>
    </source>
</evidence>
<sequence length="90" mass="9730">MITHVCAISLALSIFLKAVFKYNVAFFIKTKPPECETPAGLRARGDPADKCHVRGGSRIARGKRAPEAAASGKKQQQFNKAFQKGGKQQG</sequence>
<keyword evidence="3" id="KW-1185">Reference proteome</keyword>
<dbReference type="STRING" id="1395513.P343_07210"/>
<name>V6IYE2_9BACL</name>
<dbReference type="Proteomes" id="UP000018296">
    <property type="component" value="Unassembled WGS sequence"/>
</dbReference>
<comment type="caution">
    <text evidence="2">The sequence shown here is derived from an EMBL/GenBank/DDBJ whole genome shotgun (WGS) entry which is preliminary data.</text>
</comment>
<reference evidence="2 3" key="1">
    <citation type="journal article" date="2013" name="Genome Announc.">
        <title>Genome Sequence of Sporolactobacillus laevolacticus DSM442, an Efficient Polymer-Grade D-Lactate Producer from Agricultural Waste Cottonseed as a Nitrogen Source.</title>
        <authorList>
            <person name="Wang H."/>
            <person name="Wang L."/>
            <person name="Ju J."/>
            <person name="Yu B."/>
            <person name="Ma Y."/>
        </authorList>
    </citation>
    <scope>NUCLEOTIDE SEQUENCE [LARGE SCALE GENOMIC DNA]</scope>
    <source>
        <strain evidence="2 3">DSM 442</strain>
    </source>
</reference>
<protein>
    <submittedName>
        <fullName evidence="2">Uncharacterized protein</fullName>
    </submittedName>
</protein>
<evidence type="ECO:0000313" key="2">
    <source>
        <dbReference type="EMBL" id="EST12493.1"/>
    </source>
</evidence>